<dbReference type="AlphaFoldDB" id="A0A4C1SF89"/>
<keyword evidence="3" id="KW-1185">Reference proteome</keyword>
<dbReference type="Proteomes" id="UP000299102">
    <property type="component" value="Unassembled WGS sequence"/>
</dbReference>
<comment type="caution">
    <text evidence="2">The sequence shown here is derived from an EMBL/GenBank/DDBJ whole genome shotgun (WGS) entry which is preliminary data.</text>
</comment>
<feature type="compositionally biased region" description="Basic residues" evidence="1">
    <location>
        <begin position="420"/>
        <end position="431"/>
    </location>
</feature>
<organism evidence="2 3">
    <name type="scientific">Eumeta variegata</name>
    <name type="common">Bagworm moth</name>
    <name type="synonym">Eumeta japonica</name>
    <dbReference type="NCBI Taxonomy" id="151549"/>
    <lineage>
        <taxon>Eukaryota</taxon>
        <taxon>Metazoa</taxon>
        <taxon>Ecdysozoa</taxon>
        <taxon>Arthropoda</taxon>
        <taxon>Hexapoda</taxon>
        <taxon>Insecta</taxon>
        <taxon>Pterygota</taxon>
        <taxon>Neoptera</taxon>
        <taxon>Endopterygota</taxon>
        <taxon>Lepidoptera</taxon>
        <taxon>Glossata</taxon>
        <taxon>Ditrysia</taxon>
        <taxon>Tineoidea</taxon>
        <taxon>Psychidae</taxon>
        <taxon>Oiketicinae</taxon>
        <taxon>Eumeta</taxon>
    </lineage>
</organism>
<feature type="compositionally biased region" description="Low complexity" evidence="1">
    <location>
        <begin position="371"/>
        <end position="384"/>
    </location>
</feature>
<name>A0A4C1SF89_EUMVA</name>
<feature type="region of interest" description="Disordered" evidence="1">
    <location>
        <begin position="404"/>
        <end position="431"/>
    </location>
</feature>
<proteinExistence type="predicted"/>
<dbReference type="EMBL" id="BGZK01003306">
    <property type="protein sequence ID" value="GBO99779.1"/>
    <property type="molecule type" value="Genomic_DNA"/>
</dbReference>
<accession>A0A4C1SF89</accession>
<reference evidence="2 3" key="1">
    <citation type="journal article" date="2019" name="Commun. Biol.">
        <title>The bagworm genome reveals a unique fibroin gene that provides high tensile strength.</title>
        <authorList>
            <person name="Kono N."/>
            <person name="Nakamura H."/>
            <person name="Ohtoshi R."/>
            <person name="Tomita M."/>
            <person name="Numata K."/>
            <person name="Arakawa K."/>
        </authorList>
    </citation>
    <scope>NUCLEOTIDE SEQUENCE [LARGE SCALE GENOMIC DNA]</scope>
</reference>
<evidence type="ECO:0000313" key="3">
    <source>
        <dbReference type="Proteomes" id="UP000299102"/>
    </source>
</evidence>
<gene>
    <name evidence="2" type="ORF">EVAR_70806_1</name>
</gene>
<sequence>MAGDRPAPIQRHWAGRGRAERGLREGAALFRPSQQCYRFCKRQPGAATTSLWAQGGGAVNEVGGRRQCYALTSAKRLTPSSKPVLNVNVRQIKFHGYVIGHDYSRPSAPAPPPRGPCGLFPHLPSYVSLARAYPAWRSSDVTDRIPEGTLTKLVPFCVEVAFDEAILLFPAPARSIKLPDNWQCISSVPIPSLFLQRTLQFIKLGILVCTAGNGVLIESPPPVQPRGRSNQRCDFCVGYINLNLQPRQASCRAVAVKGPIARVELLTSSVAALTISPLTERRIARQYGLPYSVATASEIFALFYRGTPSDLVKLAPACSINVATVARTREVCTYFERKNVACEIRVSGYEERAVVGRAGSRKPVSIRVGRAGTARGRAGGTQARARQHSARTVIRCRASATYAPARARAATRPRDGSCPVRRRPRPRARVT</sequence>
<evidence type="ECO:0000256" key="1">
    <source>
        <dbReference type="SAM" id="MobiDB-lite"/>
    </source>
</evidence>
<protein>
    <submittedName>
        <fullName evidence="2">Uncharacterized protein</fullName>
    </submittedName>
</protein>
<evidence type="ECO:0000313" key="2">
    <source>
        <dbReference type="EMBL" id="GBO99779.1"/>
    </source>
</evidence>
<feature type="region of interest" description="Disordered" evidence="1">
    <location>
        <begin position="371"/>
        <end position="390"/>
    </location>
</feature>